<reference evidence="4" key="1">
    <citation type="submission" date="2017-02" db="UniProtKB">
        <authorList>
            <consortium name="WormBaseParasite"/>
        </authorList>
    </citation>
    <scope>IDENTIFICATION</scope>
</reference>
<evidence type="ECO:0000313" key="3">
    <source>
        <dbReference type="Proteomes" id="UP000267096"/>
    </source>
</evidence>
<gene>
    <name evidence="2" type="ORF">ASIM_LOCUS17098</name>
</gene>
<sequence>MTLVPPSAISLVQRLSLVVYQYIFHSEPRKYWLGGKQDTNISAWYWQDNSPFNYTNWHPGQPDDYFPPYPMCVVGNYYNNSQWADNTCSVAMFGPCNFICKKNANSVAPNEFKTAEKAPYPVTLPSALEAYRADL</sequence>
<evidence type="ECO:0000259" key="1">
    <source>
        <dbReference type="PROSITE" id="PS50041"/>
    </source>
</evidence>
<organism evidence="4">
    <name type="scientific">Anisakis simplex</name>
    <name type="common">Herring worm</name>
    <dbReference type="NCBI Taxonomy" id="6269"/>
    <lineage>
        <taxon>Eukaryota</taxon>
        <taxon>Metazoa</taxon>
        <taxon>Ecdysozoa</taxon>
        <taxon>Nematoda</taxon>
        <taxon>Chromadorea</taxon>
        <taxon>Rhabditida</taxon>
        <taxon>Spirurina</taxon>
        <taxon>Ascaridomorpha</taxon>
        <taxon>Ascaridoidea</taxon>
        <taxon>Anisakidae</taxon>
        <taxon>Anisakis</taxon>
        <taxon>Anisakis simplex complex</taxon>
    </lineage>
</organism>
<dbReference type="Gene3D" id="3.10.100.10">
    <property type="entry name" value="Mannose-Binding Protein A, subunit A"/>
    <property type="match status" value="1"/>
</dbReference>
<dbReference type="SUPFAM" id="SSF56436">
    <property type="entry name" value="C-type lectin-like"/>
    <property type="match status" value="1"/>
</dbReference>
<dbReference type="PROSITE" id="PS50041">
    <property type="entry name" value="C_TYPE_LECTIN_2"/>
    <property type="match status" value="1"/>
</dbReference>
<keyword evidence="3" id="KW-1185">Reference proteome</keyword>
<dbReference type="AlphaFoldDB" id="A0A0M3K9Q0"/>
<reference evidence="2 3" key="2">
    <citation type="submission" date="2018-11" db="EMBL/GenBank/DDBJ databases">
        <authorList>
            <consortium name="Pathogen Informatics"/>
        </authorList>
    </citation>
    <scope>NUCLEOTIDE SEQUENCE [LARGE SCALE GENOMIC DNA]</scope>
</reference>
<dbReference type="InterPro" id="IPR016187">
    <property type="entry name" value="CTDL_fold"/>
</dbReference>
<dbReference type="WBParaSite" id="ASIM_0001769501-mRNA-1">
    <property type="protein sequence ID" value="ASIM_0001769501-mRNA-1"/>
    <property type="gene ID" value="ASIM_0001769501"/>
</dbReference>
<dbReference type="EMBL" id="UYRR01033736">
    <property type="protein sequence ID" value="VDK59491.1"/>
    <property type="molecule type" value="Genomic_DNA"/>
</dbReference>
<evidence type="ECO:0000313" key="4">
    <source>
        <dbReference type="WBParaSite" id="ASIM_0001769501-mRNA-1"/>
    </source>
</evidence>
<dbReference type="InterPro" id="IPR016186">
    <property type="entry name" value="C-type_lectin-like/link_sf"/>
</dbReference>
<proteinExistence type="predicted"/>
<dbReference type="OrthoDB" id="5872782at2759"/>
<dbReference type="PANTHER" id="PTHR22803">
    <property type="entry name" value="MANNOSE, PHOSPHOLIPASE, LECTIN RECEPTOR RELATED"/>
    <property type="match status" value="1"/>
</dbReference>
<dbReference type="Pfam" id="PF00059">
    <property type="entry name" value="Lectin_C"/>
    <property type="match status" value="1"/>
</dbReference>
<dbReference type="InterPro" id="IPR050111">
    <property type="entry name" value="C-type_lectin/snaclec_domain"/>
</dbReference>
<dbReference type="CDD" id="cd00037">
    <property type="entry name" value="CLECT"/>
    <property type="match status" value="1"/>
</dbReference>
<evidence type="ECO:0000313" key="2">
    <source>
        <dbReference type="EMBL" id="VDK59491.1"/>
    </source>
</evidence>
<name>A0A0M3K9Q0_ANISI</name>
<dbReference type="Proteomes" id="UP000267096">
    <property type="component" value="Unassembled WGS sequence"/>
</dbReference>
<dbReference type="InterPro" id="IPR001304">
    <property type="entry name" value="C-type_lectin-like"/>
</dbReference>
<feature type="domain" description="C-type lectin" evidence="1">
    <location>
        <begin position="19"/>
        <end position="97"/>
    </location>
</feature>
<protein>
    <submittedName>
        <fullName evidence="4">C-type lectin domain-containing protein</fullName>
    </submittedName>
</protein>
<accession>A0A0M3K9Q0</accession>